<proteinExistence type="predicted"/>
<keyword evidence="5" id="KW-1185">Reference proteome</keyword>
<dbReference type="InterPro" id="IPR028087">
    <property type="entry name" value="Tad_N"/>
</dbReference>
<feature type="region of interest" description="Disordered" evidence="1">
    <location>
        <begin position="203"/>
        <end position="222"/>
    </location>
</feature>
<protein>
    <recommendedName>
        <fullName evidence="3">Putative Flp pilus-assembly TadG-like N-terminal domain-containing protein</fullName>
    </recommendedName>
</protein>
<feature type="domain" description="Putative Flp pilus-assembly TadG-like N-terminal" evidence="3">
    <location>
        <begin position="14"/>
        <end position="57"/>
    </location>
</feature>
<dbReference type="AlphaFoldDB" id="A0AAD0NNG5"/>
<reference evidence="4 5" key="1">
    <citation type="submission" date="2016-04" db="EMBL/GenBank/DDBJ databases">
        <title>Complete genome sequence of the haloalkaliphilic hydrocarbon-degrading bacterium Dietzia psychralcaliphila ILA-1T, isolated from a drain of a fish product-processing plant.</title>
        <authorList>
            <person name="Zhao J."/>
            <person name="Hu B."/>
            <person name="Geng S."/>
            <person name="Nie Y."/>
            <person name="Tang Y."/>
        </authorList>
    </citation>
    <scope>NUCLEOTIDE SEQUENCE [LARGE SCALE GENOMIC DNA]</scope>
    <source>
        <strain evidence="4 5">ILA-1</strain>
    </source>
</reference>
<gene>
    <name evidence="4" type="ORF">A6048_15375</name>
</gene>
<dbReference type="Pfam" id="PF13400">
    <property type="entry name" value="Tad"/>
    <property type="match status" value="1"/>
</dbReference>
<dbReference type="EMBL" id="CP015453">
    <property type="protein sequence ID" value="AWH96640.1"/>
    <property type="molecule type" value="Genomic_DNA"/>
</dbReference>
<accession>A0AAD0NNG5</accession>
<keyword evidence="2" id="KW-0812">Transmembrane</keyword>
<organism evidence="4 5">
    <name type="scientific">Dietzia psychralcaliphila</name>
    <dbReference type="NCBI Taxonomy" id="139021"/>
    <lineage>
        <taxon>Bacteria</taxon>
        <taxon>Bacillati</taxon>
        <taxon>Actinomycetota</taxon>
        <taxon>Actinomycetes</taxon>
        <taxon>Mycobacteriales</taxon>
        <taxon>Dietziaceae</taxon>
        <taxon>Dietzia</taxon>
    </lineage>
</organism>
<evidence type="ECO:0000313" key="4">
    <source>
        <dbReference type="EMBL" id="AWH96640.1"/>
    </source>
</evidence>
<dbReference type="KEGG" id="dpc:A6048_15375"/>
<sequence length="318" mass="33799">MQRLSLLRVSEDRGAVSVLVALLMVPLIGFAAISIDLAAAHAERQQLQIGADAAALAIAQDCAVRYCGGPMATAQEYVDRNTTATDTSVAVEAGLSSASGRVTVTASSVRQHSFAPVLGINESDIVTRASAGWGYPTGGTSFLPLTFARCEYERRTKDGTPENPEVIVLPKKDEDGCLDPNRNPVPGGFGWLKTDSGTCTATTSVDEDAGSDPGKSVPNGCTPEDFERMLGSTLLLPIFDEHGGQGNNAWYRIYGYAAFTVTGYYFSTKYSSPDPPCSSPQQCIEGYFTGFTERVEGFDYGTDAPDLGANAVYLLPDQ</sequence>
<keyword evidence="2" id="KW-1133">Transmembrane helix</keyword>
<dbReference type="Proteomes" id="UP000244903">
    <property type="component" value="Chromosome"/>
</dbReference>
<evidence type="ECO:0000259" key="3">
    <source>
        <dbReference type="Pfam" id="PF13400"/>
    </source>
</evidence>
<feature type="transmembrane region" description="Helical" evidence="2">
    <location>
        <begin position="15"/>
        <end position="39"/>
    </location>
</feature>
<evidence type="ECO:0000256" key="1">
    <source>
        <dbReference type="SAM" id="MobiDB-lite"/>
    </source>
</evidence>
<evidence type="ECO:0000256" key="2">
    <source>
        <dbReference type="SAM" id="Phobius"/>
    </source>
</evidence>
<name>A0AAD0NNG5_9ACTN</name>
<keyword evidence="2" id="KW-0472">Membrane</keyword>
<evidence type="ECO:0000313" key="5">
    <source>
        <dbReference type="Proteomes" id="UP000244903"/>
    </source>
</evidence>